<dbReference type="AlphaFoldDB" id="X0X3Q0"/>
<accession>X0X3Q0</accession>
<name>X0X3Q0_9ZZZZ</name>
<protein>
    <recommendedName>
        <fullName evidence="2">Phosphoribulokinase/uridine kinase domain-containing protein</fullName>
    </recommendedName>
</protein>
<dbReference type="SUPFAM" id="SSF52540">
    <property type="entry name" value="P-loop containing nucleoside triphosphate hydrolases"/>
    <property type="match status" value="1"/>
</dbReference>
<dbReference type="EMBL" id="BARS01045184">
    <property type="protein sequence ID" value="GAG30017.1"/>
    <property type="molecule type" value="Genomic_DNA"/>
</dbReference>
<proteinExistence type="predicted"/>
<gene>
    <name evidence="1" type="ORF">S01H1_68147</name>
</gene>
<dbReference type="Gene3D" id="3.40.50.300">
    <property type="entry name" value="P-loop containing nucleotide triphosphate hydrolases"/>
    <property type="match status" value="1"/>
</dbReference>
<feature type="non-terminal residue" evidence="1">
    <location>
        <position position="141"/>
    </location>
</feature>
<comment type="caution">
    <text evidence="1">The sequence shown here is derived from an EMBL/GenBank/DDBJ whole genome shotgun (WGS) entry which is preliminary data.</text>
</comment>
<organism evidence="1">
    <name type="scientific">marine sediment metagenome</name>
    <dbReference type="NCBI Taxonomy" id="412755"/>
    <lineage>
        <taxon>unclassified sequences</taxon>
        <taxon>metagenomes</taxon>
        <taxon>ecological metagenomes</taxon>
    </lineage>
</organism>
<evidence type="ECO:0000313" key="1">
    <source>
        <dbReference type="EMBL" id="GAG30017.1"/>
    </source>
</evidence>
<sequence>MSEHILALLDEFPSKPMIVLVGGCSRVGKTVLVSKLTENIISSDINTVSVKLDSWLISVEKRKEDSSALERYEIPSIISSMKKLKRGEQIYPPVYDAVSRRRVVESGVAPISIKEGILFVEGVVALAIEGLVENATLRIFV</sequence>
<reference evidence="1" key="1">
    <citation type="journal article" date="2014" name="Front. Microbiol.">
        <title>High frequency of phylogenetically diverse reductive dehalogenase-homologous genes in deep subseafloor sedimentary metagenomes.</title>
        <authorList>
            <person name="Kawai M."/>
            <person name="Futagami T."/>
            <person name="Toyoda A."/>
            <person name="Takaki Y."/>
            <person name="Nishi S."/>
            <person name="Hori S."/>
            <person name="Arai W."/>
            <person name="Tsubouchi T."/>
            <person name="Morono Y."/>
            <person name="Uchiyama I."/>
            <person name="Ito T."/>
            <person name="Fujiyama A."/>
            <person name="Inagaki F."/>
            <person name="Takami H."/>
        </authorList>
    </citation>
    <scope>NUCLEOTIDE SEQUENCE</scope>
    <source>
        <strain evidence="1">Expedition CK06-06</strain>
    </source>
</reference>
<dbReference type="InterPro" id="IPR027417">
    <property type="entry name" value="P-loop_NTPase"/>
</dbReference>
<evidence type="ECO:0008006" key="2">
    <source>
        <dbReference type="Google" id="ProtNLM"/>
    </source>
</evidence>